<dbReference type="SUPFAM" id="SSF51735">
    <property type="entry name" value="NAD(P)-binding Rossmann-fold domains"/>
    <property type="match status" value="1"/>
</dbReference>
<evidence type="ECO:0000256" key="1">
    <source>
        <dbReference type="ARBA" id="ARBA00004871"/>
    </source>
</evidence>
<dbReference type="GO" id="GO:0004764">
    <property type="term" value="F:shikimate 3-dehydrogenase (NADP+) activity"/>
    <property type="evidence" value="ECO:0007669"/>
    <property type="project" value="InterPro"/>
</dbReference>
<dbReference type="GO" id="GO:0009073">
    <property type="term" value="P:aromatic amino acid family biosynthetic process"/>
    <property type="evidence" value="ECO:0007669"/>
    <property type="project" value="UniProtKB-KW"/>
</dbReference>
<accession>A0A1X7J277</accession>
<dbReference type="InterPro" id="IPR013708">
    <property type="entry name" value="Shikimate_DH-bd_N"/>
</dbReference>
<dbReference type="InterPro" id="IPR046346">
    <property type="entry name" value="Aminoacid_DH-like_N_sf"/>
</dbReference>
<comment type="pathway">
    <text evidence="1">Metabolic intermediate biosynthesis; chorismate biosynthesis; chorismate from D-erythrose 4-phosphate and phosphoenolpyruvate: step 4/7.</text>
</comment>
<dbReference type="InterPro" id="IPR022893">
    <property type="entry name" value="Shikimate_DH_fam"/>
</dbReference>
<dbReference type="OrthoDB" id="9792692at2"/>
<dbReference type="PANTHER" id="PTHR21089:SF1">
    <property type="entry name" value="BIFUNCTIONAL 3-DEHYDROQUINATE DEHYDRATASE_SHIKIMATE DEHYDROGENASE, CHLOROPLASTIC"/>
    <property type="match status" value="1"/>
</dbReference>
<dbReference type="GO" id="GO:0005829">
    <property type="term" value="C:cytosol"/>
    <property type="evidence" value="ECO:0007669"/>
    <property type="project" value="TreeGrafter"/>
</dbReference>
<dbReference type="AlphaFoldDB" id="A0A1X7J277"/>
<dbReference type="EMBL" id="FXAW01000002">
    <property type="protein sequence ID" value="SMG21689.1"/>
    <property type="molecule type" value="Genomic_DNA"/>
</dbReference>
<dbReference type="InterPro" id="IPR036291">
    <property type="entry name" value="NAD(P)-bd_dom_sf"/>
</dbReference>
<sequence length="244" mass="27920">MKTYGLIGYPLEHSFSAKYFAEKFEKENIPDCEYRLFPLEKIGAFEELKEKNIEGLNVTIPYKEQIIPFLDELDEHAQTIGAVNVIQFKAGKTKGYNSDYFGFKESLLNFLPKNFNSKALILGTGGASKAIKQVLMDLSISYRVVSRKEGFGFTYEELNSQREILQEYHLLINSTPLGTFPKVEEKPEIPYEALGQNHYLYDLVYNPSETAFLKAGKKQEAKTLNGLEMLIGQAEKSWEIWTKN</sequence>
<dbReference type="GO" id="GO:0009423">
    <property type="term" value="P:chorismate biosynthetic process"/>
    <property type="evidence" value="ECO:0007669"/>
    <property type="project" value="TreeGrafter"/>
</dbReference>
<feature type="domain" description="Shikimate dehydrogenase substrate binding N-terminal" evidence="4">
    <location>
        <begin position="6"/>
        <end position="86"/>
    </location>
</feature>
<gene>
    <name evidence="5" type="ORF">SAMN05661096_01219</name>
</gene>
<reference evidence="6" key="1">
    <citation type="submission" date="2017-04" db="EMBL/GenBank/DDBJ databases">
        <authorList>
            <person name="Varghese N."/>
            <person name="Submissions S."/>
        </authorList>
    </citation>
    <scope>NUCLEOTIDE SEQUENCE [LARGE SCALE GENOMIC DNA]</scope>
    <source>
        <strain evidence="6">DSM 4125</strain>
    </source>
</reference>
<dbReference type="Proteomes" id="UP000193804">
    <property type="component" value="Unassembled WGS sequence"/>
</dbReference>
<dbReference type="SUPFAM" id="SSF53223">
    <property type="entry name" value="Aminoacid dehydrogenase-like, N-terminal domain"/>
    <property type="match status" value="1"/>
</dbReference>
<keyword evidence="6" id="KW-1185">Reference proteome</keyword>
<keyword evidence="3" id="KW-0028">Amino-acid biosynthesis</keyword>
<evidence type="ECO:0000313" key="5">
    <source>
        <dbReference type="EMBL" id="SMG21689.1"/>
    </source>
</evidence>
<evidence type="ECO:0000313" key="6">
    <source>
        <dbReference type="Proteomes" id="UP000193804"/>
    </source>
</evidence>
<dbReference type="PANTHER" id="PTHR21089">
    <property type="entry name" value="SHIKIMATE DEHYDROGENASE"/>
    <property type="match status" value="1"/>
</dbReference>
<protein>
    <submittedName>
        <fullName evidence="5">Shikimate dehydrogenase</fullName>
    </submittedName>
</protein>
<dbReference type="CDD" id="cd01065">
    <property type="entry name" value="NAD_bind_Shikimate_DH"/>
    <property type="match status" value="1"/>
</dbReference>
<evidence type="ECO:0000256" key="2">
    <source>
        <dbReference type="ARBA" id="ARBA00023002"/>
    </source>
</evidence>
<evidence type="ECO:0000256" key="3">
    <source>
        <dbReference type="ARBA" id="ARBA00023141"/>
    </source>
</evidence>
<dbReference type="Gene3D" id="3.40.50.10860">
    <property type="entry name" value="Leucine Dehydrogenase, chain A, domain 1"/>
    <property type="match status" value="1"/>
</dbReference>
<dbReference type="Gene3D" id="3.40.50.720">
    <property type="entry name" value="NAD(P)-binding Rossmann-like Domain"/>
    <property type="match status" value="1"/>
</dbReference>
<keyword evidence="2" id="KW-0560">Oxidoreductase</keyword>
<organism evidence="5 6">
    <name type="scientific">Marivirga sericea</name>
    <dbReference type="NCBI Taxonomy" id="1028"/>
    <lineage>
        <taxon>Bacteria</taxon>
        <taxon>Pseudomonadati</taxon>
        <taxon>Bacteroidota</taxon>
        <taxon>Cytophagia</taxon>
        <taxon>Cytophagales</taxon>
        <taxon>Marivirgaceae</taxon>
        <taxon>Marivirga</taxon>
    </lineage>
</organism>
<dbReference type="STRING" id="1028.SAMN05661096_01219"/>
<name>A0A1X7J277_9BACT</name>
<dbReference type="Pfam" id="PF08501">
    <property type="entry name" value="Shikimate_dh_N"/>
    <property type="match status" value="1"/>
</dbReference>
<dbReference type="GO" id="GO:0050661">
    <property type="term" value="F:NADP binding"/>
    <property type="evidence" value="ECO:0007669"/>
    <property type="project" value="TreeGrafter"/>
</dbReference>
<dbReference type="GO" id="GO:0019632">
    <property type="term" value="P:shikimate metabolic process"/>
    <property type="evidence" value="ECO:0007669"/>
    <property type="project" value="TreeGrafter"/>
</dbReference>
<keyword evidence="3" id="KW-0057">Aromatic amino acid biosynthesis</keyword>
<dbReference type="RefSeq" id="WP_085516186.1">
    <property type="nucleotide sequence ID" value="NZ_FXAW01000002.1"/>
</dbReference>
<evidence type="ECO:0000259" key="4">
    <source>
        <dbReference type="Pfam" id="PF08501"/>
    </source>
</evidence>
<proteinExistence type="predicted"/>